<name>A0ABS8VMJ8_DATST</name>
<protein>
    <submittedName>
        <fullName evidence="1">Uncharacterized protein</fullName>
    </submittedName>
</protein>
<evidence type="ECO:0000313" key="1">
    <source>
        <dbReference type="EMBL" id="MCE0481560.1"/>
    </source>
</evidence>
<keyword evidence="2" id="KW-1185">Reference proteome</keyword>
<dbReference type="Proteomes" id="UP000823775">
    <property type="component" value="Unassembled WGS sequence"/>
</dbReference>
<feature type="non-terminal residue" evidence="1">
    <location>
        <position position="1"/>
    </location>
</feature>
<organism evidence="1 2">
    <name type="scientific">Datura stramonium</name>
    <name type="common">Jimsonweed</name>
    <name type="synonym">Common thornapple</name>
    <dbReference type="NCBI Taxonomy" id="4076"/>
    <lineage>
        <taxon>Eukaryota</taxon>
        <taxon>Viridiplantae</taxon>
        <taxon>Streptophyta</taxon>
        <taxon>Embryophyta</taxon>
        <taxon>Tracheophyta</taxon>
        <taxon>Spermatophyta</taxon>
        <taxon>Magnoliopsida</taxon>
        <taxon>eudicotyledons</taxon>
        <taxon>Gunneridae</taxon>
        <taxon>Pentapetalae</taxon>
        <taxon>asterids</taxon>
        <taxon>lamiids</taxon>
        <taxon>Solanales</taxon>
        <taxon>Solanaceae</taxon>
        <taxon>Solanoideae</taxon>
        <taxon>Datureae</taxon>
        <taxon>Datura</taxon>
    </lineage>
</organism>
<comment type="caution">
    <text evidence="1">The sequence shown here is derived from an EMBL/GenBank/DDBJ whole genome shotgun (WGS) entry which is preliminary data.</text>
</comment>
<sequence length="61" mass="7462">VEFYNGYLQRSFLVTRSLYPSVTPEQNLDLFELRHARQMIDTNILHQYLTRWLREEWTADS</sequence>
<accession>A0ABS8VMJ8</accession>
<proteinExistence type="predicted"/>
<dbReference type="EMBL" id="JACEIK010005459">
    <property type="protein sequence ID" value="MCE0481560.1"/>
    <property type="molecule type" value="Genomic_DNA"/>
</dbReference>
<evidence type="ECO:0000313" key="2">
    <source>
        <dbReference type="Proteomes" id="UP000823775"/>
    </source>
</evidence>
<reference evidence="1 2" key="1">
    <citation type="journal article" date="2021" name="BMC Genomics">
        <title>Datura genome reveals duplications of psychoactive alkaloid biosynthetic genes and high mutation rate following tissue culture.</title>
        <authorList>
            <person name="Rajewski A."/>
            <person name="Carter-House D."/>
            <person name="Stajich J."/>
            <person name="Litt A."/>
        </authorList>
    </citation>
    <scope>NUCLEOTIDE SEQUENCE [LARGE SCALE GENOMIC DNA]</scope>
    <source>
        <strain evidence="1">AR-01</strain>
    </source>
</reference>
<gene>
    <name evidence="1" type="ORF">HAX54_039383</name>
</gene>